<feature type="domain" description="Autophagy protein ATG17-like" evidence="21">
    <location>
        <begin position="120"/>
        <end position="468"/>
    </location>
</feature>
<comment type="subcellular location">
    <subcellularLocation>
        <location evidence="4">Cytoplasm</location>
        <location evidence="4">Cytosol</location>
    </subcellularLocation>
    <subcellularLocation>
        <location evidence="3">Lysosome</location>
    </subcellularLocation>
    <subcellularLocation>
        <location evidence="1">Nucleus</location>
    </subcellularLocation>
    <subcellularLocation>
        <location evidence="2">Preautophagosomal structure</location>
    </subcellularLocation>
</comment>
<dbReference type="InterPro" id="IPR040040">
    <property type="entry name" value="ATG11"/>
</dbReference>
<evidence type="ECO:0000256" key="11">
    <source>
        <dbReference type="ARBA" id="ARBA00023054"/>
    </source>
</evidence>
<evidence type="ECO:0000259" key="22">
    <source>
        <dbReference type="Pfam" id="PF10377"/>
    </source>
</evidence>
<evidence type="ECO:0000256" key="1">
    <source>
        <dbReference type="ARBA" id="ARBA00004123"/>
    </source>
</evidence>
<keyword evidence="14" id="KW-0539">Nucleus</keyword>
<dbReference type="CDD" id="cd17060">
    <property type="entry name" value="Ubl_RB1CC1"/>
    <property type="match status" value="1"/>
</dbReference>
<keyword evidence="13" id="KW-0458">Lysosome</keyword>
<dbReference type="GO" id="GO:0015031">
    <property type="term" value="P:protein transport"/>
    <property type="evidence" value="ECO:0007669"/>
    <property type="project" value="UniProtKB-KW"/>
</dbReference>
<feature type="region of interest" description="Disordered" evidence="20">
    <location>
        <begin position="1549"/>
        <end position="1592"/>
    </location>
</feature>
<accession>A0A6J8DHN1</accession>
<keyword evidence="5" id="KW-0813">Transport</keyword>
<dbReference type="PANTHER" id="PTHR13222">
    <property type="entry name" value="RB1-INDUCIBLE COILED-COIL"/>
    <property type="match status" value="1"/>
</dbReference>
<keyword evidence="6" id="KW-0963">Cytoplasm</keyword>
<dbReference type="Pfam" id="PF10377">
    <property type="entry name" value="ATG11"/>
    <property type="match status" value="1"/>
</dbReference>
<evidence type="ECO:0000256" key="8">
    <source>
        <dbReference type="ARBA" id="ARBA00022927"/>
    </source>
</evidence>
<dbReference type="GO" id="GO:0005764">
    <property type="term" value="C:lysosome"/>
    <property type="evidence" value="ECO:0007669"/>
    <property type="project" value="UniProtKB-SubCell"/>
</dbReference>
<feature type="compositionally biased region" description="Low complexity" evidence="20">
    <location>
        <begin position="719"/>
        <end position="730"/>
    </location>
</feature>
<dbReference type="GO" id="GO:0005634">
    <property type="term" value="C:nucleus"/>
    <property type="evidence" value="ECO:0007669"/>
    <property type="project" value="UniProtKB-SubCell"/>
</dbReference>
<dbReference type="GO" id="GO:0061709">
    <property type="term" value="P:reticulophagy"/>
    <property type="evidence" value="ECO:0007669"/>
    <property type="project" value="TreeGrafter"/>
</dbReference>
<evidence type="ECO:0000256" key="9">
    <source>
        <dbReference type="ARBA" id="ARBA00023006"/>
    </source>
</evidence>
<keyword evidence="7" id="KW-0597">Phosphoprotein</keyword>
<comment type="function">
    <text evidence="16">Involved in autophagy. Regulates early events but also late events of autophagosome formation through direct interaction with Atg16L1. Required for the formation of the autophagosome-like double-membrane structure that surrounds the Salmonella-containing vacuole (SCV) during S.typhimurium infection and subsequent xenophagy. Involved in repair of DNA damage caused by ionizing radiation, which subsequently improves cell survival by decreasing apoptosis. Inhibits PTK2/FAK1 and PTK2B/PYK2 kinase activity, affecting their downstream signaling pathways. Plays a role as a modulator of TGF-beta-signaling by restricting substrate specificity of RNF111. Functions as a DNA-binding transcription factor. Is a potent regulator of the RB1 pathway through induction of RB1 expression. Plays a crucial role in muscular differentiation. Plays an indispensable role in fetal hematopoiesis and in the regulation of neuronal homeostasis.</text>
</comment>
<feature type="coiled-coil region" evidence="19">
    <location>
        <begin position="1003"/>
        <end position="1115"/>
    </location>
</feature>
<feature type="region of interest" description="Disordered" evidence="20">
    <location>
        <begin position="612"/>
        <end position="700"/>
    </location>
</feature>
<keyword evidence="24" id="KW-1185">Reference proteome</keyword>
<dbReference type="Pfam" id="PF04108">
    <property type="entry name" value="ATG17_like"/>
    <property type="match status" value="1"/>
</dbReference>
<feature type="compositionally biased region" description="Basic and acidic residues" evidence="20">
    <location>
        <begin position="1552"/>
        <end position="1562"/>
    </location>
</feature>
<dbReference type="GO" id="GO:0061723">
    <property type="term" value="P:glycophagy"/>
    <property type="evidence" value="ECO:0007669"/>
    <property type="project" value="TreeGrafter"/>
</dbReference>
<dbReference type="PANTHER" id="PTHR13222:SF1">
    <property type="entry name" value="RB1-INDUCIBLE COILED-COIL PROTEIN 1"/>
    <property type="match status" value="1"/>
</dbReference>
<keyword evidence="11 19" id="KW-0175">Coiled coil</keyword>
<organism evidence="23 24">
    <name type="scientific">Mytilus coruscus</name>
    <name type="common">Sea mussel</name>
    <dbReference type="NCBI Taxonomy" id="42192"/>
    <lineage>
        <taxon>Eukaryota</taxon>
        <taxon>Metazoa</taxon>
        <taxon>Spiralia</taxon>
        <taxon>Lophotrochozoa</taxon>
        <taxon>Mollusca</taxon>
        <taxon>Bivalvia</taxon>
        <taxon>Autobranchia</taxon>
        <taxon>Pteriomorphia</taxon>
        <taxon>Mytilida</taxon>
        <taxon>Mytiloidea</taxon>
        <taxon>Mytilidae</taxon>
        <taxon>Mytilinae</taxon>
        <taxon>Mytilus</taxon>
    </lineage>
</organism>
<proteinExistence type="predicted"/>
<evidence type="ECO:0000256" key="14">
    <source>
        <dbReference type="ARBA" id="ARBA00023242"/>
    </source>
</evidence>
<feature type="region of interest" description="Disordered" evidence="20">
    <location>
        <begin position="718"/>
        <end position="746"/>
    </location>
</feature>
<evidence type="ECO:0000256" key="12">
    <source>
        <dbReference type="ARBA" id="ARBA00023163"/>
    </source>
</evidence>
<dbReference type="GO" id="GO:0005829">
    <property type="term" value="C:cytosol"/>
    <property type="evidence" value="ECO:0007669"/>
    <property type="project" value="UniProtKB-SubCell"/>
</dbReference>
<keyword evidence="9" id="KW-0072">Autophagy</keyword>
<dbReference type="GO" id="GO:0031090">
    <property type="term" value="C:organelle membrane"/>
    <property type="evidence" value="ECO:0007669"/>
    <property type="project" value="UniProtKB-ARBA"/>
</dbReference>
<keyword evidence="8" id="KW-0653">Protein transport</keyword>
<gene>
    <name evidence="23" type="ORF">MCOR_40984</name>
</gene>
<protein>
    <recommendedName>
        <fullName evidence="17">RB1-inducible coiled-coil protein 1</fullName>
    </recommendedName>
    <alternativeName>
        <fullName evidence="18">FAK family kinase-interacting protein of 200 kDa</fullName>
    </alternativeName>
</protein>
<dbReference type="GO" id="GO:0034045">
    <property type="term" value="C:phagophore assembly site membrane"/>
    <property type="evidence" value="ECO:0007669"/>
    <property type="project" value="TreeGrafter"/>
</dbReference>
<evidence type="ECO:0000256" key="13">
    <source>
        <dbReference type="ARBA" id="ARBA00023228"/>
    </source>
</evidence>
<evidence type="ECO:0000256" key="2">
    <source>
        <dbReference type="ARBA" id="ARBA00004329"/>
    </source>
</evidence>
<evidence type="ECO:0000256" key="17">
    <source>
        <dbReference type="ARBA" id="ARBA00069790"/>
    </source>
</evidence>
<dbReference type="GO" id="GO:1990316">
    <property type="term" value="C:Atg1/ULK1 kinase complex"/>
    <property type="evidence" value="ECO:0007669"/>
    <property type="project" value="TreeGrafter"/>
</dbReference>
<dbReference type="EMBL" id="CACVKT020007420">
    <property type="protein sequence ID" value="CAC5407515.1"/>
    <property type="molecule type" value="Genomic_DNA"/>
</dbReference>
<evidence type="ECO:0000256" key="3">
    <source>
        <dbReference type="ARBA" id="ARBA00004371"/>
    </source>
</evidence>
<keyword evidence="15" id="KW-0131">Cell cycle</keyword>
<dbReference type="OrthoDB" id="447953at2759"/>
<dbReference type="FunFam" id="3.10.20.90:FF:000049">
    <property type="entry name" value="RB1-inducible coiled-coil protein 1 isoform X1"/>
    <property type="match status" value="1"/>
</dbReference>
<dbReference type="Proteomes" id="UP000507470">
    <property type="component" value="Unassembled WGS sequence"/>
</dbReference>
<feature type="domain" description="Autophagy-related protein 11 C-terminal" evidence="22">
    <location>
        <begin position="1433"/>
        <end position="1550"/>
    </location>
</feature>
<feature type="compositionally biased region" description="Low complexity" evidence="20">
    <location>
        <begin position="648"/>
        <end position="666"/>
    </location>
</feature>
<evidence type="ECO:0000256" key="7">
    <source>
        <dbReference type="ARBA" id="ARBA00022553"/>
    </source>
</evidence>
<dbReference type="InterPro" id="IPR045326">
    <property type="entry name" value="ATG17-like_dom"/>
</dbReference>
<evidence type="ECO:0000313" key="24">
    <source>
        <dbReference type="Proteomes" id="UP000507470"/>
    </source>
</evidence>
<feature type="compositionally biased region" description="Polar residues" evidence="20">
    <location>
        <begin position="667"/>
        <end position="688"/>
    </location>
</feature>
<dbReference type="InterPro" id="IPR019460">
    <property type="entry name" value="Atg11_C"/>
</dbReference>
<evidence type="ECO:0000256" key="16">
    <source>
        <dbReference type="ARBA" id="ARBA00053494"/>
    </source>
</evidence>
<reference evidence="23 24" key="1">
    <citation type="submission" date="2020-06" db="EMBL/GenBank/DDBJ databases">
        <authorList>
            <person name="Li R."/>
            <person name="Bekaert M."/>
        </authorList>
    </citation>
    <scope>NUCLEOTIDE SEQUENCE [LARGE SCALE GENOMIC DNA]</scope>
    <source>
        <strain evidence="24">wild</strain>
    </source>
</reference>
<evidence type="ECO:0000256" key="4">
    <source>
        <dbReference type="ARBA" id="ARBA00004514"/>
    </source>
</evidence>
<dbReference type="GO" id="GO:0034727">
    <property type="term" value="P:piecemeal microautophagy of the nucleus"/>
    <property type="evidence" value="ECO:0007669"/>
    <property type="project" value="TreeGrafter"/>
</dbReference>
<feature type="compositionally biased region" description="Polar residues" evidence="20">
    <location>
        <begin position="1565"/>
        <end position="1582"/>
    </location>
</feature>
<dbReference type="GO" id="GO:0060090">
    <property type="term" value="F:molecular adaptor activity"/>
    <property type="evidence" value="ECO:0007669"/>
    <property type="project" value="TreeGrafter"/>
</dbReference>
<sequence length="1592" mass="180381">MLYVFHVDTGTMMTFDMKLAMESVANLQHAIAREYPIPEEKQVLLISGGESLDPVATVGKYHAGTDTNPIFLFSKTTIESLHPPSPSVHYGSDVDIQSQVEGSLLMPPAYGTVVSRAQLALQIHEVDREELKACEQLVHDQHLQQQGWAAVVANLEDITSALRHRSEIFTESYNEYLEPRDDYLKVLSSVEHSLQLLAKIPVLPCLITQSSTELYDKSSSSSSSGSSTSSKSLFDWISSQDPSHSLHDMVVKCIKATEQLDDRVLNTLTKEVQEMFTQVDNPSMKEVKGIEDRLYGLDQILSSGKRVVQEQGDMAQGFVQNQNRVSALKDKSILPDLCSSHKKQLLVMVNNHKKIQETKKKCKMAKEELAINLHARLRWVMLVEKRICDIDGKLIIYHENLKRLRKRLEVLKQIHDAPNIYACLVVEVVRRRRFSSTFTEWASSVAEESTQIHSEEYKRREAFISQVGRHFLQTLFTGLDPFSSNFAVEPPAAIDQGLPVITEDDIEMLKHSVPELSDLLVIPIESNKIMKSHWGVLTCTTNKPQTPKPSSLATSEIEIIHSYDDRFYTADHTELSLGDQVASSELTSNLLTKSDIGVTSPTEKTEFIMPKSLSEELTKEMQETSRRKLLEESKVDSGTKNTREVNRTVVSSGTGEVSGTSTSSGEQIKSTESELSSCAQDRSPSSSHSGKKKLGVQCTSPDLETSQEFTTADFYIEDSMPSSMGGSPSSANIEDKSEKQLDDNKEEPELDFVSNCFPDLKQRFKDFETSINCDRSKFSEDLEKTKEKVIEILQIFDIQQQNISKSNVEKLGQNHSEEIKKLQQEITELKNKNSEFEQLLDEAKQSSLMEKESIQQKSNDLQKTIQEMTGQLESAKSTQLKLQSDVQSLTKTLESHDSEFKTKQKETEITYKEMETKYKQELTEMSQQHALEMEVELDKVRSDLKDQMDQLETEAKAHEEETQKFQNDLLLAEKERIKLEETLATQYQTEKDSIKLILTEEFSEKLTKEKEQYSQNVEELTGKLEKAHETKMIELKNQLLKDKTEEISKIQKELNDAFDSTLTDLKEKLDNEKKTLTEQHNNKLVELEDLHSIDLMKLNEEFNKCKLELEEQLRLYTDKEFREEEVQTNSVDKIDCAIVTDVLPCRSMALQTETTMLNSLTESQCQTEFTAISIKTQTESTVKPGETQTESKELIPGSTQTDLREVIQVEMQTDSWVGVLGVSSTEVEEKSVQTEMMKCVQSDCQTERQETCDQECQIMDDTESKKIAEIQEEHQMEINKLISKLEKDKEESCMTMKTSLIAERQVSFNEAVNKVSSEKDSIILELREKDSASIEKLRVAQETIDKLIEEKSKVEDIKTRAMAHLSDKEREFSASKRSLEDDVAMLKQQLVQYQQQIQSMSLSSAPSVMEISTLEEIESKTKISLLEEEVKHKEEEISKMELKLSEITMTASTRSVVQDKVSITSCSTGDLALFCLDERHDQYVVFTIGSTLHFLHSDCIESLGLQANPSENRKSWVLAEITDKEYCQAKKSQNRFKVPIGTKFYRVKAKPWARDSSPRKGDLLSGSSSPRKGDSASGSSSPRKGDPASGSS</sequence>
<dbReference type="GO" id="GO:0000422">
    <property type="term" value="P:autophagy of mitochondrion"/>
    <property type="evidence" value="ECO:0007669"/>
    <property type="project" value="TreeGrafter"/>
</dbReference>
<feature type="compositionally biased region" description="Basic and acidic residues" evidence="20">
    <location>
        <begin position="733"/>
        <end position="743"/>
    </location>
</feature>
<name>A0A6J8DHN1_MYTCO</name>
<evidence type="ECO:0000313" key="23">
    <source>
        <dbReference type="EMBL" id="CAC5407515.1"/>
    </source>
</evidence>
<evidence type="ECO:0000256" key="20">
    <source>
        <dbReference type="SAM" id="MobiDB-lite"/>
    </source>
</evidence>
<dbReference type="GO" id="GO:0000045">
    <property type="term" value="P:autophagosome assembly"/>
    <property type="evidence" value="ECO:0007669"/>
    <property type="project" value="InterPro"/>
</dbReference>
<dbReference type="GO" id="GO:0034517">
    <property type="term" value="P:ribophagy"/>
    <property type="evidence" value="ECO:0007669"/>
    <property type="project" value="TreeGrafter"/>
</dbReference>
<feature type="coiled-coil region" evidence="19">
    <location>
        <begin position="1337"/>
        <end position="1450"/>
    </location>
</feature>
<feature type="compositionally biased region" description="Basic and acidic residues" evidence="20">
    <location>
        <begin position="613"/>
        <end position="646"/>
    </location>
</feature>
<evidence type="ECO:0000256" key="15">
    <source>
        <dbReference type="ARBA" id="ARBA00023306"/>
    </source>
</evidence>
<dbReference type="Gene3D" id="3.10.20.90">
    <property type="entry name" value="Phosphatidylinositol 3-kinase Catalytic Subunit, Chain A, domain 1"/>
    <property type="match status" value="1"/>
</dbReference>
<evidence type="ECO:0000256" key="19">
    <source>
        <dbReference type="SAM" id="Coils"/>
    </source>
</evidence>
<keyword evidence="10" id="KW-0805">Transcription regulation</keyword>
<evidence type="ECO:0000256" key="5">
    <source>
        <dbReference type="ARBA" id="ARBA00022448"/>
    </source>
</evidence>
<evidence type="ECO:0000256" key="6">
    <source>
        <dbReference type="ARBA" id="ARBA00022490"/>
    </source>
</evidence>
<evidence type="ECO:0000256" key="18">
    <source>
        <dbReference type="ARBA" id="ARBA00080154"/>
    </source>
</evidence>
<dbReference type="GO" id="GO:0019901">
    <property type="term" value="F:protein kinase binding"/>
    <property type="evidence" value="ECO:0007669"/>
    <property type="project" value="UniProtKB-ARBA"/>
</dbReference>
<feature type="coiled-coil region" evidence="19">
    <location>
        <begin position="805"/>
        <end position="878"/>
    </location>
</feature>
<evidence type="ECO:0000256" key="10">
    <source>
        <dbReference type="ARBA" id="ARBA00023015"/>
    </source>
</evidence>
<keyword evidence="12" id="KW-0804">Transcription</keyword>
<evidence type="ECO:0000259" key="21">
    <source>
        <dbReference type="Pfam" id="PF04108"/>
    </source>
</evidence>
<feature type="coiled-coil region" evidence="19">
    <location>
        <begin position="930"/>
        <end position="975"/>
    </location>
</feature>
<dbReference type="GO" id="GO:0008285">
    <property type="term" value="P:negative regulation of cell population proliferation"/>
    <property type="evidence" value="ECO:0007669"/>
    <property type="project" value="UniProtKB-ARBA"/>
</dbReference>